<proteinExistence type="predicted"/>
<dbReference type="GO" id="GO:0006629">
    <property type="term" value="P:lipid metabolic process"/>
    <property type="evidence" value="ECO:0007669"/>
    <property type="project" value="InterPro"/>
</dbReference>
<dbReference type="EMBL" id="MOBK01000001">
    <property type="protein sequence ID" value="RON24661.1"/>
    <property type="molecule type" value="Genomic_DNA"/>
</dbReference>
<sequence>MAVHIANGPVLILNPQTACELFLSQQSSASRGAQGTDSVRIPVELAWDGQDEIQGQTRGPSRGPLGKVLVKLIQIIAGVGKDSVANAAATLAADRVDKQVDPGLYRLNSKVLDSLKGSAVATGIVIDDKPVLVLLHGTFSNTQGTFGKLWTDHPSKVARIFGAYSGVYALDHPTLTASPIQNAMELANALPKGAVLHLLSHSRGGLIGEVLAKACSGGADLLQSFEDLAKGDEYKTQREDLQLLISLVSDKRIKVTRFVRVACPARGTLLASNRLDAYLSVLKWSMELSGVPVVPELIDLLADVARRRTDPLLMPGLAAQMPDSPLVQWLHLIRTPVDSELRVIAGDMEGDSVVSWLKTLLSDTFFWTDNDLVVQTSSMYGGAPRARSASFLLNQGGTVSHFSYFSNERTASAVVEGLTLDEPRDFTPIGPLSWQGRDASGRRGGGSDIPAAQKPAVFVLPGILGSNLKAGDRRIWLGPWLINGLDELSYKQGMEDDVEPDGAVGMVYEDLIKFLEATHQVIVFAYDWRVPMEREAKRLGDAVENALDARSATRQPVRMLAHSMGGLLARTMLLKCPQVWARMMADPQARLLMLGTPNGGSWAPMQVLSGDDTFGNSLAFAGAPFTPQKSRALMATFPGFIQLQANLLDPVLNLTDAEVWADLSSKDQQWLKAHSFWHHLRIQQDYYDWGKPSSEVLAVAAALRKALDDQDLSPWKDKLSMVVGEAKFTPDGYTVSAEKGFGYQDAQDGGDGRVTLHSALLPGVQAYKLACVHGDLPKQSAAFPAFLSLLQTGRTTELTVLDQTVSRGGVPQRSLPYVTSRPVRGDRITVPVSVDDVFTLYSQTITPTAREELPPLPVTVINCNLKFTRDPLIVGHYASAGLTGSERVVDEMVGGLLGDALKMSLYPSAPRSNQVFMNIAANGENPLQLPRPEAVIVVGLGQEGKLSSNDLLETVRQGVLAWAQRLAEQNRGAPVQFEIAAALIGSGGAGMSPGQSAALIAQGVRDANIRLKQKGWPTVSHLHLTELYLDRATDAWRAVQVLGVSRAKDFRVTPTIKSGTGWLRRPLEGGYRSTRYDFISAVTQYDENQLPMIAYTLDTRRARAEVRAQSMQVALLHELVGASSNQPSAGSAIGQTLFKLLVPLEMDAYLGGTTEMQIELDSSTAAIPWELLNTERDPDRSTSEEQVPWAIRSKLLRKLRTESYREQVLDATTDAYVLIIGEPVTDIKRYPRLPGARAEAHAITALMENSLPTGKVRSLIAEDTEPSVTVDALAVTSALLAHDWRIVHIAGHGEPPLFQALPLPDIDAPAKAGETQPKMLDPRGIVLSNNIFLGPREMKSMRVVPELVFINCCYLGAIDPTQLLKTTHLSYDRTRFAATVAEELIAMGVRCVVVAGWAVDDRAASLFATQFYSQLLNGIRFIDAVASARKEALRAAPESNTWAAFQCYGDPDWVFARVQEDANQPAAAPDQGFDSIASPQALVLALEIAIDDSRYKKVPKVQVINMIEILESRFGHLWNEMGAVCEAFAQAWAEAGETERAIAWFERAIGANDGGASFRASEQLGDLRARRAWLQVNAAAKKSPQELSSALNSARKQTGGAINLLTRVCKLQPTLGRISLCGTAYKRLAWIEVLANDPQAEKTALQKMEEYFAEAEQRAIVSDPGRAYEPALERVAAHLFIAAPASVEADILRVQVQLRPWVESSPDFQNVAALILSGLYLALANNKLKINSTRLLNEFADLKRRVPAVLKWREVQMQVDFVLDRYMSKAGKAEKSAVTEFKEKMMDWVSAQD</sequence>
<feature type="domain" description="CHAT" evidence="1">
    <location>
        <begin position="1133"/>
        <end position="1450"/>
    </location>
</feature>
<dbReference type="InterPro" id="IPR003386">
    <property type="entry name" value="LACT/PDAT_acylTrfase"/>
</dbReference>
<dbReference type="SUPFAM" id="SSF53474">
    <property type="entry name" value="alpha/beta-Hydrolases"/>
    <property type="match status" value="2"/>
</dbReference>
<feature type="domain" description="DUF7379" evidence="2">
    <location>
        <begin position="132"/>
        <end position="215"/>
    </location>
</feature>
<evidence type="ECO:0000313" key="4">
    <source>
        <dbReference type="Proteomes" id="UP000285636"/>
    </source>
</evidence>
<dbReference type="Pfam" id="PF24096">
    <property type="entry name" value="DUF7379"/>
    <property type="match status" value="1"/>
</dbReference>
<dbReference type="Proteomes" id="UP000285636">
    <property type="component" value="Unassembled WGS sequence"/>
</dbReference>
<reference evidence="3 4" key="1">
    <citation type="submission" date="2016-10" db="EMBL/GenBank/DDBJ databases">
        <title>Comparative genome analysis of multiple Pseudomonas spp. focuses on biocontrol and plant growth promoting traits.</title>
        <authorList>
            <person name="Tao X.-Y."/>
            <person name="Taylor C.G."/>
        </authorList>
    </citation>
    <scope>NUCLEOTIDE SEQUENCE [LARGE SCALE GENOMIC DNA]</scope>
    <source>
        <strain evidence="3 4">38D7</strain>
    </source>
</reference>
<evidence type="ECO:0000259" key="1">
    <source>
        <dbReference type="Pfam" id="PF12770"/>
    </source>
</evidence>
<gene>
    <name evidence="3" type="ORF">BK660_03035</name>
</gene>
<dbReference type="Gene3D" id="3.40.50.1820">
    <property type="entry name" value="alpha/beta hydrolase"/>
    <property type="match status" value="2"/>
</dbReference>
<organism evidence="3 4">
    <name type="scientific">Pseudomonas brassicacearum</name>
    <dbReference type="NCBI Taxonomy" id="930166"/>
    <lineage>
        <taxon>Bacteria</taxon>
        <taxon>Pseudomonadati</taxon>
        <taxon>Pseudomonadota</taxon>
        <taxon>Gammaproteobacteria</taxon>
        <taxon>Pseudomonadales</taxon>
        <taxon>Pseudomonadaceae</taxon>
        <taxon>Pseudomonas</taxon>
    </lineage>
</organism>
<protein>
    <submittedName>
        <fullName evidence="3">Uncharacterized protein</fullName>
    </submittedName>
</protein>
<evidence type="ECO:0000313" key="3">
    <source>
        <dbReference type="EMBL" id="RON24661.1"/>
    </source>
</evidence>
<dbReference type="InterPro" id="IPR055803">
    <property type="entry name" value="DUF7379"/>
</dbReference>
<dbReference type="PANTHER" id="PTHR11440">
    <property type="entry name" value="LECITHIN-CHOLESTEROL ACYLTRANSFERASE-RELATED"/>
    <property type="match status" value="1"/>
</dbReference>
<evidence type="ECO:0000259" key="2">
    <source>
        <dbReference type="Pfam" id="PF24096"/>
    </source>
</evidence>
<name>A0A423IGU4_9PSED</name>
<accession>A0A423IGU4</accession>
<dbReference type="InterPro" id="IPR024983">
    <property type="entry name" value="CHAT_dom"/>
</dbReference>
<dbReference type="Pfam" id="PF02450">
    <property type="entry name" value="LCAT"/>
    <property type="match status" value="1"/>
</dbReference>
<dbReference type="InterPro" id="IPR029058">
    <property type="entry name" value="AB_hydrolase_fold"/>
</dbReference>
<dbReference type="GO" id="GO:0008374">
    <property type="term" value="F:O-acyltransferase activity"/>
    <property type="evidence" value="ECO:0007669"/>
    <property type="project" value="InterPro"/>
</dbReference>
<dbReference type="Pfam" id="PF12770">
    <property type="entry name" value="CHAT"/>
    <property type="match status" value="1"/>
</dbReference>
<comment type="caution">
    <text evidence="3">The sequence shown here is derived from an EMBL/GenBank/DDBJ whole genome shotgun (WGS) entry which is preliminary data.</text>
</comment>